<sequence>MIKLYQNWQRIYQNFYVNLDKNSLRGKVADAGNLAAPTIDWHGKLVQAEAQLLYEFHNWLRSAELYDIRSLIANKNRDAITKSPVELFLTCSPLDLARLPWEAWEINTEFAADKIHIVRAPLNIRETVTSKPPGNRQARVLVILGDETGLDFSSEKSAIRSLEKVVEVKFVGWKPGKDIPKLKTEIVEAIASEIGWDILFFAGHIQRELLTGNS</sequence>
<name>A0AAP5MBT9_9CYAN</name>
<proteinExistence type="predicted"/>
<organism evidence="1 2">
    <name type="scientific">Aetokthonos hydrillicola Thurmond2011</name>
    <dbReference type="NCBI Taxonomy" id="2712845"/>
    <lineage>
        <taxon>Bacteria</taxon>
        <taxon>Bacillati</taxon>
        <taxon>Cyanobacteriota</taxon>
        <taxon>Cyanophyceae</taxon>
        <taxon>Nostocales</taxon>
        <taxon>Hapalosiphonaceae</taxon>
        <taxon>Aetokthonos</taxon>
    </lineage>
</organism>
<reference evidence="2" key="1">
    <citation type="journal article" date="2021" name="Science">
        <title>Hunting the eagle killer: A cyanobacterial neurotoxin causes vacuolar myelinopathy.</title>
        <authorList>
            <person name="Breinlinger S."/>
            <person name="Phillips T.J."/>
            <person name="Haram B.N."/>
            <person name="Mares J."/>
            <person name="Martinez Yerena J.A."/>
            <person name="Hrouzek P."/>
            <person name="Sobotka R."/>
            <person name="Henderson W.M."/>
            <person name="Schmieder P."/>
            <person name="Williams S.M."/>
            <person name="Lauderdale J.D."/>
            <person name="Wilde H.D."/>
            <person name="Gerrin W."/>
            <person name="Kust A."/>
            <person name="Washington J.W."/>
            <person name="Wagner C."/>
            <person name="Geier B."/>
            <person name="Liebeke M."/>
            <person name="Enke H."/>
            <person name="Niedermeyer T.H.J."/>
            <person name="Wilde S.B."/>
        </authorList>
    </citation>
    <scope>NUCLEOTIDE SEQUENCE [LARGE SCALE GENOMIC DNA]</scope>
    <source>
        <strain evidence="2">Thurmond2011</strain>
    </source>
</reference>
<accession>A0AAP5MBT9</accession>
<evidence type="ECO:0000313" key="1">
    <source>
        <dbReference type="EMBL" id="MDR9897528.1"/>
    </source>
</evidence>
<evidence type="ECO:0000313" key="2">
    <source>
        <dbReference type="Proteomes" id="UP000667802"/>
    </source>
</evidence>
<dbReference type="RefSeq" id="WP_208338442.1">
    <property type="nucleotide sequence ID" value="NZ_CAWQFN010000089.1"/>
</dbReference>
<keyword evidence="2" id="KW-1185">Reference proteome</keyword>
<dbReference type="Proteomes" id="UP000667802">
    <property type="component" value="Unassembled WGS sequence"/>
</dbReference>
<dbReference type="AlphaFoldDB" id="A0AAP5MBT9"/>
<comment type="caution">
    <text evidence="1">The sequence shown here is derived from an EMBL/GenBank/DDBJ whole genome shotgun (WGS) entry which is preliminary data.</text>
</comment>
<gene>
    <name evidence="1" type="ORF">G7B40_023600</name>
</gene>
<protein>
    <submittedName>
        <fullName evidence="1">Uncharacterized protein</fullName>
    </submittedName>
</protein>
<dbReference type="EMBL" id="JAALHA020000013">
    <property type="protein sequence ID" value="MDR9897528.1"/>
    <property type="molecule type" value="Genomic_DNA"/>
</dbReference>